<evidence type="ECO:0000313" key="5">
    <source>
        <dbReference type="Proteomes" id="UP000037088"/>
    </source>
</evidence>
<evidence type="ECO:0000313" key="3">
    <source>
        <dbReference type="EMBL" id="KOC87289.1"/>
    </source>
</evidence>
<name>A0A0L7SU42_9GAMM</name>
<proteinExistence type="predicted"/>
<feature type="domain" description="Tox-ART-HYD1" evidence="1">
    <location>
        <begin position="6"/>
        <end position="92"/>
    </location>
</feature>
<dbReference type="Proteomes" id="UP000037088">
    <property type="component" value="Unassembled WGS sequence"/>
</dbReference>
<evidence type="ECO:0000313" key="4">
    <source>
        <dbReference type="Proteomes" id="UP000036851"/>
    </source>
</evidence>
<protein>
    <recommendedName>
        <fullName evidence="1">Tox-ART-HYD1 domain-containing protein</fullName>
    </recommendedName>
</protein>
<dbReference type="EMBL" id="JRXE01000058">
    <property type="protein sequence ID" value="KOC86674.1"/>
    <property type="molecule type" value="Genomic_DNA"/>
</dbReference>
<evidence type="ECO:0000259" key="1">
    <source>
        <dbReference type="Pfam" id="PF15633"/>
    </source>
</evidence>
<sequence length="101" mass="11828">MSCTRVRHYTNRKGSTAIKESGMIKAQDNNRFYVELANKKPLNQLEAETKYRIKEGRGRDYVETDVPTELLEWKVNPAYHTKELTVKGDVFLKNPEIIQRK</sequence>
<dbReference type="Pfam" id="PF15633">
    <property type="entry name" value="Tox-ART-HYD1"/>
    <property type="match status" value="1"/>
</dbReference>
<dbReference type="InterPro" id="IPR028920">
    <property type="entry name" value="Tox-ART-HYD1_dom"/>
</dbReference>
<dbReference type="AlphaFoldDB" id="A0A0L7SU42"/>
<reference evidence="4 5" key="1">
    <citation type="journal article" date="2015" name="Int. J. Syst. Evol. Microbiol.">
        <title>Erwinia iniecta sp. nov., isolated from Russian wheat aphids (Diuraphis noxia).</title>
        <authorList>
            <person name="Campillo T."/>
            <person name="Luna E."/>
            <person name="Portier P."/>
            <person name="Fischer-Le Saux M."/>
            <person name="Lapitan N."/>
            <person name="Tisserat N.A."/>
            <person name="Leach J.E."/>
        </authorList>
    </citation>
    <scope>NUCLEOTIDE SEQUENCE [LARGE SCALE GENOMIC DNA]</scope>
    <source>
        <strain evidence="2 5">B120</strain>
        <strain evidence="3 4">B149</strain>
    </source>
</reference>
<dbReference type="STRING" id="1560201.NG42_21565"/>
<dbReference type="Proteomes" id="UP000036851">
    <property type="component" value="Unassembled WGS sequence"/>
</dbReference>
<organism evidence="2 5">
    <name type="scientific">Winslowiella iniecta</name>
    <dbReference type="NCBI Taxonomy" id="1560201"/>
    <lineage>
        <taxon>Bacteria</taxon>
        <taxon>Pseudomonadati</taxon>
        <taxon>Pseudomonadota</taxon>
        <taxon>Gammaproteobacteria</taxon>
        <taxon>Enterobacterales</taxon>
        <taxon>Erwiniaceae</taxon>
        <taxon>Winslowiella</taxon>
    </lineage>
</organism>
<gene>
    <name evidence="2" type="ORF">NG42_21565</name>
    <name evidence="3" type="ORF">NG43_21525</name>
</gene>
<comment type="caution">
    <text evidence="2">The sequence shown here is derived from an EMBL/GenBank/DDBJ whole genome shotgun (WGS) entry which is preliminary data.</text>
</comment>
<evidence type="ECO:0000313" key="2">
    <source>
        <dbReference type="EMBL" id="KOC86674.1"/>
    </source>
</evidence>
<keyword evidence="5" id="KW-1185">Reference proteome</keyword>
<dbReference type="PATRIC" id="fig|1560201.3.peg.4575"/>
<accession>A0A0L7SU42</accession>
<dbReference type="EMBL" id="JRXF01000073">
    <property type="protein sequence ID" value="KOC87289.1"/>
    <property type="molecule type" value="Genomic_DNA"/>
</dbReference>